<feature type="transmembrane region" description="Helical" evidence="1">
    <location>
        <begin position="209"/>
        <end position="229"/>
    </location>
</feature>
<dbReference type="GO" id="GO:0004175">
    <property type="term" value="F:endopeptidase activity"/>
    <property type="evidence" value="ECO:0007669"/>
    <property type="project" value="UniProtKB-ARBA"/>
</dbReference>
<feature type="transmembrane region" description="Helical" evidence="1">
    <location>
        <begin position="132"/>
        <end position="153"/>
    </location>
</feature>
<dbReference type="Pfam" id="PF02517">
    <property type="entry name" value="Rce1-like"/>
    <property type="match status" value="1"/>
</dbReference>
<evidence type="ECO:0000313" key="3">
    <source>
        <dbReference type="EMBL" id="SKB02174.1"/>
    </source>
</evidence>
<keyword evidence="1" id="KW-1133">Transmembrane helix</keyword>
<evidence type="ECO:0000259" key="2">
    <source>
        <dbReference type="Pfam" id="PF02517"/>
    </source>
</evidence>
<feature type="transmembrane region" description="Helical" evidence="1">
    <location>
        <begin position="88"/>
        <end position="112"/>
    </location>
</feature>
<sequence>MLSFFKTSPWGKKELFQLLFLVLVLIPFFIEYLLMNYLTDLFQNDLYSGTLIGLIMSIIFMTGLYVVALRPKQLGWRDVGLNRFSRSYWGSIIGWTVVLIIGSILMVFLMSFVGIGVDNSKTESVQTHLSPLTFFIAFVSASIISPVYEEIFYRGFLYRWFRCRYGLALGMMGSSFIFMLVHIPTYNVLPITFVSGLLFSWTYEKTGSVFPGMIIHGTFNAIALFLTAFA</sequence>
<gene>
    <name evidence="3" type="ORF">SAMN04244570_2857</name>
</gene>
<accession>A0A1T4YK12</accession>
<feature type="transmembrane region" description="Helical" evidence="1">
    <location>
        <begin position="46"/>
        <end position="67"/>
    </location>
</feature>
<keyword evidence="1" id="KW-0812">Transmembrane</keyword>
<feature type="domain" description="CAAX prenyl protease 2/Lysostaphin resistance protein A-like" evidence="2">
    <location>
        <begin position="133"/>
        <end position="222"/>
    </location>
</feature>
<proteinExistence type="predicted"/>
<dbReference type="Proteomes" id="UP000190042">
    <property type="component" value="Unassembled WGS sequence"/>
</dbReference>
<dbReference type="PANTHER" id="PTHR36435:SF1">
    <property type="entry name" value="CAAX AMINO TERMINAL PROTEASE FAMILY PROTEIN"/>
    <property type="match status" value="1"/>
</dbReference>
<feature type="transmembrane region" description="Helical" evidence="1">
    <location>
        <begin position="165"/>
        <end position="189"/>
    </location>
</feature>
<keyword evidence="4" id="KW-1185">Reference proteome</keyword>
<evidence type="ECO:0000256" key="1">
    <source>
        <dbReference type="SAM" id="Phobius"/>
    </source>
</evidence>
<dbReference type="EMBL" id="FUYJ01000006">
    <property type="protein sequence ID" value="SKB02174.1"/>
    <property type="molecule type" value="Genomic_DNA"/>
</dbReference>
<evidence type="ECO:0000313" key="4">
    <source>
        <dbReference type="Proteomes" id="UP000190042"/>
    </source>
</evidence>
<name>A0A1T4YK12_9BACL</name>
<reference evidence="4" key="1">
    <citation type="submission" date="2017-02" db="EMBL/GenBank/DDBJ databases">
        <authorList>
            <person name="Varghese N."/>
            <person name="Submissions S."/>
        </authorList>
    </citation>
    <scope>NUCLEOTIDE SEQUENCE [LARGE SCALE GENOMIC DNA]</scope>
    <source>
        <strain evidence="4">DSM 23966</strain>
    </source>
</reference>
<dbReference type="InterPro" id="IPR003675">
    <property type="entry name" value="Rce1/LyrA-like_dom"/>
</dbReference>
<dbReference type="AlphaFoldDB" id="A0A1T4YK12"/>
<protein>
    <recommendedName>
        <fullName evidence="2">CAAX prenyl protease 2/Lysostaphin resistance protein A-like domain-containing protein</fullName>
    </recommendedName>
</protein>
<organism evidence="3 4">
    <name type="scientific">Sporosarcina newyorkensis</name>
    <dbReference type="NCBI Taxonomy" id="759851"/>
    <lineage>
        <taxon>Bacteria</taxon>
        <taxon>Bacillati</taxon>
        <taxon>Bacillota</taxon>
        <taxon>Bacilli</taxon>
        <taxon>Bacillales</taxon>
        <taxon>Caryophanaceae</taxon>
        <taxon>Sporosarcina</taxon>
    </lineage>
</organism>
<keyword evidence="1" id="KW-0472">Membrane</keyword>
<dbReference type="PANTHER" id="PTHR36435">
    <property type="entry name" value="SLR1288 PROTEIN"/>
    <property type="match status" value="1"/>
</dbReference>
<dbReference type="RefSeq" id="WP_078818086.1">
    <property type="nucleotide sequence ID" value="NZ_FUYJ01000006.1"/>
</dbReference>
<dbReference type="InterPro" id="IPR052710">
    <property type="entry name" value="CAAX_protease"/>
</dbReference>
<feature type="transmembrane region" description="Helical" evidence="1">
    <location>
        <begin position="15"/>
        <end position="34"/>
    </location>
</feature>
<dbReference type="GO" id="GO:0080120">
    <property type="term" value="P:CAAX-box protein maturation"/>
    <property type="evidence" value="ECO:0007669"/>
    <property type="project" value="UniProtKB-ARBA"/>
</dbReference>